<organism evidence="2 3">
    <name type="scientific">Ciceribacter thiooxidans</name>
    <dbReference type="NCBI Taxonomy" id="1969821"/>
    <lineage>
        <taxon>Bacteria</taxon>
        <taxon>Pseudomonadati</taxon>
        <taxon>Pseudomonadota</taxon>
        <taxon>Alphaproteobacteria</taxon>
        <taxon>Hyphomicrobiales</taxon>
        <taxon>Rhizobiaceae</taxon>
        <taxon>Ciceribacter</taxon>
    </lineage>
</organism>
<dbReference type="Proteomes" id="UP001595647">
    <property type="component" value="Unassembled WGS sequence"/>
</dbReference>
<dbReference type="RefSeq" id="WP_182304482.1">
    <property type="nucleotide sequence ID" value="NZ_CP059896.1"/>
</dbReference>
<sequence>MTTEFSVIYEEFAENLEALKAVVTAFSTPGAGSGKTRVAAANSATLLLAATFEEFVREMARAYAKAVIASCATIDDVPMKFIKHVWSRYVDGFAKMQFDNKIKREESISAAHSRFTLFHEFSLGDLSKDIYKELIHNENNMRPQQINNLFTISNLSNLCLQISETYPLSGHFNSPDQGKIHGLLLDDLNDFMQRRNDVAHAIAMSSSSGSDQLAKDIEFLRCIGEAMSITLGALAPKPYCSLEHAQPATSPIAMQAAPAPSNGQQGMLARLFHRLRASGNGPH</sequence>
<feature type="domain" description="RiboL-PSP-HEPN" evidence="1">
    <location>
        <begin position="12"/>
        <end position="224"/>
    </location>
</feature>
<accession>A0ABV7I7C7</accession>
<evidence type="ECO:0000313" key="2">
    <source>
        <dbReference type="EMBL" id="MFC3165305.1"/>
    </source>
</evidence>
<reference evidence="3" key="1">
    <citation type="journal article" date="2019" name="Int. J. Syst. Evol. Microbiol.">
        <title>The Global Catalogue of Microorganisms (GCM) 10K type strain sequencing project: providing services to taxonomists for standard genome sequencing and annotation.</title>
        <authorList>
            <consortium name="The Broad Institute Genomics Platform"/>
            <consortium name="The Broad Institute Genome Sequencing Center for Infectious Disease"/>
            <person name="Wu L."/>
            <person name="Ma J."/>
        </authorList>
    </citation>
    <scope>NUCLEOTIDE SEQUENCE [LARGE SCALE GENOMIC DNA]</scope>
    <source>
        <strain evidence="3">KCTC 52231</strain>
    </source>
</reference>
<proteinExistence type="predicted"/>
<dbReference type="Pfam" id="PF18735">
    <property type="entry name" value="HEPN_RiboL-PSP"/>
    <property type="match status" value="1"/>
</dbReference>
<evidence type="ECO:0000313" key="3">
    <source>
        <dbReference type="Proteomes" id="UP001595647"/>
    </source>
</evidence>
<keyword evidence="3" id="KW-1185">Reference proteome</keyword>
<dbReference type="InterPro" id="IPR041519">
    <property type="entry name" value="HEPN_RiboL-PSP"/>
</dbReference>
<dbReference type="EMBL" id="JBHRTG010000019">
    <property type="protein sequence ID" value="MFC3165305.1"/>
    <property type="molecule type" value="Genomic_DNA"/>
</dbReference>
<gene>
    <name evidence="2" type="ORF">ACFOHV_18630</name>
</gene>
<comment type="caution">
    <text evidence="2">The sequence shown here is derived from an EMBL/GenBank/DDBJ whole genome shotgun (WGS) entry which is preliminary data.</text>
</comment>
<name>A0ABV7I7C7_9HYPH</name>
<protein>
    <submittedName>
        <fullName evidence="2">MAE_28990/MAE_18760 family HEPN-like nuclease</fullName>
    </submittedName>
</protein>
<evidence type="ECO:0000259" key="1">
    <source>
        <dbReference type="Pfam" id="PF18735"/>
    </source>
</evidence>